<dbReference type="HAMAP" id="MF_00210">
    <property type="entry name" value="EPSP_synth"/>
    <property type="match status" value="1"/>
</dbReference>
<dbReference type="PANTHER" id="PTHR21090:SF5">
    <property type="entry name" value="PENTAFUNCTIONAL AROM POLYPEPTIDE"/>
    <property type="match status" value="1"/>
</dbReference>
<evidence type="ECO:0000256" key="4">
    <source>
        <dbReference type="ARBA" id="ARBA00022679"/>
    </source>
</evidence>
<dbReference type="InterPro" id="IPR006264">
    <property type="entry name" value="EPSP_synthase"/>
</dbReference>
<dbReference type="SUPFAM" id="SSF55205">
    <property type="entry name" value="EPT/RTPC-like"/>
    <property type="match status" value="1"/>
</dbReference>
<evidence type="ECO:0000313" key="10">
    <source>
        <dbReference type="Proteomes" id="UP000617979"/>
    </source>
</evidence>
<feature type="binding site" evidence="7">
    <location>
        <position position="22"/>
    </location>
    <ligand>
        <name>phosphoenolpyruvate</name>
        <dbReference type="ChEBI" id="CHEBI:58702"/>
    </ligand>
</feature>
<evidence type="ECO:0000256" key="2">
    <source>
        <dbReference type="ARBA" id="ARBA00009948"/>
    </source>
</evidence>
<feature type="binding site" evidence="7">
    <location>
        <position position="95"/>
    </location>
    <ligand>
        <name>phosphoenolpyruvate</name>
        <dbReference type="ChEBI" id="CHEBI:58702"/>
    </ligand>
</feature>
<evidence type="ECO:0000256" key="6">
    <source>
        <dbReference type="ARBA" id="ARBA00044633"/>
    </source>
</evidence>
<comment type="subcellular location">
    <subcellularLocation>
        <location evidence="7">Cytoplasm</location>
    </subcellularLocation>
</comment>
<feature type="binding site" evidence="7">
    <location>
        <position position="170"/>
    </location>
    <ligand>
        <name>phosphoenolpyruvate</name>
        <dbReference type="ChEBI" id="CHEBI:58702"/>
    </ligand>
</feature>
<comment type="function">
    <text evidence="7">Catalyzes the transfer of the enolpyruvyl moiety of phosphoenolpyruvate (PEP) to the 5-hydroxyl of shikimate-3-phosphate (S3P) to produce enolpyruvyl shikimate-3-phosphate and inorganic phosphate.</text>
</comment>
<feature type="binding site" evidence="7">
    <location>
        <position position="170"/>
    </location>
    <ligand>
        <name>3-phosphoshikimate</name>
        <dbReference type="ChEBI" id="CHEBI:145989"/>
    </ligand>
</feature>
<evidence type="ECO:0000256" key="7">
    <source>
        <dbReference type="HAMAP-Rule" id="MF_00210"/>
    </source>
</evidence>
<comment type="caution">
    <text evidence="7">Lacks conserved residue(s) required for the propagation of feature annotation.</text>
</comment>
<dbReference type="Proteomes" id="UP000617979">
    <property type="component" value="Unassembled WGS sequence"/>
</dbReference>
<evidence type="ECO:0000259" key="8">
    <source>
        <dbReference type="Pfam" id="PF00275"/>
    </source>
</evidence>
<dbReference type="InterPro" id="IPR036968">
    <property type="entry name" value="Enolpyruvate_Tfrase_sf"/>
</dbReference>
<keyword evidence="3 7" id="KW-0028">Amino-acid biosynthesis</keyword>
<feature type="binding site" evidence="7">
    <location>
        <position position="316"/>
    </location>
    <ligand>
        <name>3-phosphoshikimate</name>
        <dbReference type="ChEBI" id="CHEBI:145989"/>
    </ligand>
</feature>
<feature type="binding site" evidence="7">
    <location>
        <position position="168"/>
    </location>
    <ligand>
        <name>3-phosphoshikimate</name>
        <dbReference type="ChEBI" id="CHEBI:145989"/>
    </ligand>
</feature>
<keyword evidence="7" id="KW-0963">Cytoplasm</keyword>
<dbReference type="NCBIfam" id="TIGR01356">
    <property type="entry name" value="aroA"/>
    <property type="match status" value="1"/>
</dbReference>
<feature type="binding site" evidence="7">
    <location>
        <position position="27"/>
    </location>
    <ligand>
        <name>3-phosphoshikimate</name>
        <dbReference type="ChEBI" id="CHEBI:145989"/>
    </ligand>
</feature>
<dbReference type="InterPro" id="IPR001986">
    <property type="entry name" value="Enolpyruvate_Tfrase_dom"/>
</dbReference>
<comment type="catalytic activity">
    <reaction evidence="6">
        <text>3-phosphoshikimate + phosphoenolpyruvate = 5-O-(1-carboxyvinyl)-3-phosphoshikimate + phosphate</text>
        <dbReference type="Rhea" id="RHEA:21256"/>
        <dbReference type="ChEBI" id="CHEBI:43474"/>
        <dbReference type="ChEBI" id="CHEBI:57701"/>
        <dbReference type="ChEBI" id="CHEBI:58702"/>
        <dbReference type="ChEBI" id="CHEBI:145989"/>
        <dbReference type="EC" id="2.5.1.19"/>
    </reaction>
    <physiologicalReaction direction="left-to-right" evidence="6">
        <dbReference type="Rhea" id="RHEA:21257"/>
    </physiologicalReaction>
</comment>
<feature type="binding site" evidence="7">
    <location>
        <position position="343"/>
    </location>
    <ligand>
        <name>3-phosphoshikimate</name>
        <dbReference type="ChEBI" id="CHEBI:145989"/>
    </ligand>
</feature>
<feature type="active site" description="Proton acceptor" evidence="7">
    <location>
        <position position="316"/>
    </location>
</feature>
<feature type="domain" description="Enolpyruvate transferase" evidence="8">
    <location>
        <begin position="8"/>
        <end position="422"/>
    </location>
</feature>
<comment type="similarity">
    <text evidence="2 7">Belongs to the EPSP synthase family.</text>
</comment>
<feature type="binding site" evidence="7">
    <location>
        <position position="23"/>
    </location>
    <ligand>
        <name>3-phosphoshikimate</name>
        <dbReference type="ChEBI" id="CHEBI:145989"/>
    </ligand>
</feature>
<protein>
    <recommendedName>
        <fullName evidence="7">3-phosphoshikimate 1-carboxyvinyltransferase</fullName>
        <ecNumber evidence="7">2.5.1.19</ecNumber>
    </recommendedName>
    <alternativeName>
        <fullName evidence="7">5-enolpyruvylshikimate-3-phosphate synthase</fullName>
        <shortName evidence="7">EPSP synthase</shortName>
        <shortName evidence="7">EPSPS</shortName>
    </alternativeName>
</protein>
<dbReference type="InterPro" id="IPR013792">
    <property type="entry name" value="RNA3'P_cycl/enolpyr_Trfase_a/b"/>
</dbReference>
<dbReference type="PIRSF" id="PIRSF000505">
    <property type="entry name" value="EPSPS"/>
    <property type="match status" value="1"/>
</dbReference>
<feature type="binding site" evidence="7">
    <location>
        <position position="389"/>
    </location>
    <ligand>
        <name>phosphoenolpyruvate</name>
        <dbReference type="ChEBI" id="CHEBI:58702"/>
    </ligand>
</feature>
<proteinExistence type="inferred from homology"/>
<feature type="binding site" evidence="7">
    <location>
        <position position="22"/>
    </location>
    <ligand>
        <name>3-phosphoshikimate</name>
        <dbReference type="ChEBI" id="CHEBI:145989"/>
    </ligand>
</feature>
<dbReference type="PROSITE" id="PS00104">
    <property type="entry name" value="EPSP_SYNTHASE_1"/>
    <property type="match status" value="1"/>
</dbReference>
<evidence type="ECO:0000256" key="1">
    <source>
        <dbReference type="ARBA" id="ARBA00004811"/>
    </source>
</evidence>
<keyword evidence="4 7" id="KW-0808">Transferase</keyword>
<reference evidence="10" key="1">
    <citation type="journal article" date="2019" name="Int. J. Syst. Evol. Microbiol.">
        <title>The Global Catalogue of Microorganisms (GCM) 10K type strain sequencing project: providing services to taxonomists for standard genome sequencing and annotation.</title>
        <authorList>
            <consortium name="The Broad Institute Genomics Platform"/>
            <consortium name="The Broad Institute Genome Sequencing Center for Infectious Disease"/>
            <person name="Wu L."/>
            <person name="Ma J."/>
        </authorList>
    </citation>
    <scope>NUCLEOTIDE SEQUENCE [LARGE SCALE GENOMIC DNA]</scope>
    <source>
        <strain evidence="10">CGMCC 1.12404</strain>
    </source>
</reference>
<accession>A0ABQ1G890</accession>
<comment type="caution">
    <text evidence="9">The sequence shown here is derived from an EMBL/GenBank/DDBJ whole genome shotgun (WGS) entry which is preliminary data.</text>
</comment>
<name>A0ABQ1G890_9BACL</name>
<keyword evidence="10" id="KW-1185">Reference proteome</keyword>
<dbReference type="PROSITE" id="PS00885">
    <property type="entry name" value="EPSP_SYNTHASE_2"/>
    <property type="match status" value="1"/>
</dbReference>
<evidence type="ECO:0000256" key="5">
    <source>
        <dbReference type="ARBA" id="ARBA00023141"/>
    </source>
</evidence>
<comment type="pathway">
    <text evidence="1 7">Metabolic intermediate biosynthesis; chorismate biosynthesis; chorismate from D-erythrose 4-phosphate and phosphoenolpyruvate: step 6/7.</text>
</comment>
<dbReference type="PANTHER" id="PTHR21090">
    <property type="entry name" value="AROM/DEHYDROQUINATE SYNTHASE"/>
    <property type="match status" value="1"/>
</dbReference>
<organism evidence="9 10">
    <name type="scientific">Kroppenstedtia guangzhouensis</name>
    <dbReference type="NCBI Taxonomy" id="1274356"/>
    <lineage>
        <taxon>Bacteria</taxon>
        <taxon>Bacillati</taxon>
        <taxon>Bacillota</taxon>
        <taxon>Bacilli</taxon>
        <taxon>Bacillales</taxon>
        <taxon>Thermoactinomycetaceae</taxon>
        <taxon>Kroppenstedtia</taxon>
    </lineage>
</organism>
<keyword evidence="5 7" id="KW-0057">Aromatic amino acid biosynthesis</keyword>
<dbReference type="InterPro" id="IPR023193">
    <property type="entry name" value="EPSP_synthase_CS"/>
</dbReference>
<feature type="binding site" evidence="7">
    <location>
        <position position="123"/>
    </location>
    <ligand>
        <name>phosphoenolpyruvate</name>
        <dbReference type="ChEBI" id="CHEBI:58702"/>
    </ligand>
</feature>
<gene>
    <name evidence="7 9" type="primary">aroA</name>
    <name evidence="9" type="ORF">GCM10007416_09510</name>
</gene>
<sequence length="427" mass="45176">MGVLQIHERRDLRGEIRVPGDKSISHRAVMLGAVAEGTSRVEGFLPGADCLGTIECFRRMGVKIHRDGSETLTVEGQGWEGLREPETVLDVGNSGTTIRLMLGVLAGRPFHATVLGDESIGRRPMNRVVEPLRLMGARVDGRSKGSFTPLSVRGGQLTGITYRSQVASAQVKSSLLLAGLQGEGVTRVEEPALSRDHTERMLRAFGVKVDCDSQGVSVSGGQVLRAREIRVPGDISSAAFLIVAALIVPGSRLMIRDVGLNPTRTGILDVLQKMGGELEIIQTGEWNGEPVGDVTVSHSSLTGVEIGGDTIPRLIDEIPVLAVAATQAAGNTVIRDAAELKVKESDRIAATAQELRKLGGRVEETDDGLVIEGKTPLTGGPCDSHGDHRIGMAMAVAGLVAAGRTTVTRVEAIDVSFPEFASLLEGL</sequence>
<dbReference type="Pfam" id="PF00275">
    <property type="entry name" value="EPSP_synthase"/>
    <property type="match status" value="1"/>
</dbReference>
<feature type="binding site" evidence="7">
    <location>
        <position position="347"/>
    </location>
    <ligand>
        <name>phosphoenolpyruvate</name>
        <dbReference type="ChEBI" id="CHEBI:58702"/>
    </ligand>
</feature>
<dbReference type="CDD" id="cd01556">
    <property type="entry name" value="EPSP_synthase"/>
    <property type="match status" value="1"/>
</dbReference>
<dbReference type="Gene3D" id="3.65.10.10">
    <property type="entry name" value="Enolpyruvate transferase domain"/>
    <property type="match status" value="2"/>
</dbReference>
<evidence type="ECO:0000313" key="9">
    <source>
        <dbReference type="EMBL" id="GGA38658.1"/>
    </source>
</evidence>
<comment type="subunit">
    <text evidence="7">Monomer.</text>
</comment>
<dbReference type="EMBL" id="BMEX01000003">
    <property type="protein sequence ID" value="GGA38658.1"/>
    <property type="molecule type" value="Genomic_DNA"/>
</dbReference>
<evidence type="ECO:0000256" key="3">
    <source>
        <dbReference type="ARBA" id="ARBA00022605"/>
    </source>
</evidence>
<dbReference type="EC" id="2.5.1.19" evidence="7"/>